<accession>A0AAV8VNB0</accession>
<reference evidence="2 3" key="1">
    <citation type="journal article" date="2023" name="Insect Mol. Biol.">
        <title>Genome sequencing provides insights into the evolution of gene families encoding plant cell wall-degrading enzymes in longhorned beetles.</title>
        <authorList>
            <person name="Shin N.R."/>
            <person name="Okamura Y."/>
            <person name="Kirsch R."/>
            <person name="Pauchet Y."/>
        </authorList>
    </citation>
    <scope>NUCLEOTIDE SEQUENCE [LARGE SCALE GENOMIC DNA]</scope>
    <source>
        <strain evidence="2">EAD_L_NR</strain>
    </source>
</reference>
<keyword evidence="3" id="KW-1185">Reference proteome</keyword>
<evidence type="ECO:0000313" key="3">
    <source>
        <dbReference type="Proteomes" id="UP001159042"/>
    </source>
</evidence>
<feature type="domain" description="DUF659" evidence="1">
    <location>
        <begin position="115"/>
        <end position="270"/>
    </location>
</feature>
<proteinExistence type="predicted"/>
<dbReference type="Pfam" id="PF04937">
    <property type="entry name" value="DUF659"/>
    <property type="match status" value="1"/>
</dbReference>
<protein>
    <recommendedName>
        <fullName evidence="1">DUF659 domain-containing protein</fullName>
    </recommendedName>
</protein>
<dbReference type="PANTHER" id="PTHR32344">
    <property type="entry name" value="U1-TYPE DOMAIN-CONTAINING PROTEIN"/>
    <property type="match status" value="1"/>
</dbReference>
<dbReference type="PANTHER" id="PTHR32344:SF1">
    <property type="entry name" value="U1-TYPE DOMAIN-CONTAINING PROTEIN"/>
    <property type="match status" value="1"/>
</dbReference>
<dbReference type="GO" id="GO:0003690">
    <property type="term" value="F:double-stranded DNA binding"/>
    <property type="evidence" value="ECO:0007669"/>
    <property type="project" value="InterPro"/>
</dbReference>
<comment type="caution">
    <text evidence="2">The sequence shown here is derived from an EMBL/GenBank/DDBJ whole genome shotgun (WGS) entry which is preliminary data.</text>
</comment>
<dbReference type="InterPro" id="IPR033375">
    <property type="entry name" value="Cggbp1"/>
</dbReference>
<organism evidence="2 3">
    <name type="scientific">Exocentrus adspersus</name>
    <dbReference type="NCBI Taxonomy" id="1586481"/>
    <lineage>
        <taxon>Eukaryota</taxon>
        <taxon>Metazoa</taxon>
        <taxon>Ecdysozoa</taxon>
        <taxon>Arthropoda</taxon>
        <taxon>Hexapoda</taxon>
        <taxon>Insecta</taxon>
        <taxon>Pterygota</taxon>
        <taxon>Neoptera</taxon>
        <taxon>Endopterygota</taxon>
        <taxon>Coleoptera</taxon>
        <taxon>Polyphaga</taxon>
        <taxon>Cucujiformia</taxon>
        <taxon>Chrysomeloidea</taxon>
        <taxon>Cerambycidae</taxon>
        <taxon>Lamiinae</taxon>
        <taxon>Acanthocinini</taxon>
        <taxon>Exocentrus</taxon>
    </lineage>
</organism>
<name>A0AAV8VNB0_9CUCU</name>
<sequence length="421" mass="48150">MMIKGSPELKLDGDKVFCTACAKMIACDKKFQVDQHLRTASHNAKVHKLKSGPVQQSVRMSFDNASDKTKSEKDVFNQELCRAFVAANIPLKKLQNQQLREFLQKHCNQNISDESTLRKKSLQVLYENVIQEIRTTIYKNNYYVIVDESTDACGRYIVHLIIGTLKEDGPGKPHLIASKELQKTNNVTVTRFIQQALSKFFLPNQVPAEKFLVFLSDSAAYMVKVGQNLKIFYSNMVHVTCLLHGINRVAEAIRMEYPLVNKLISSVKKVFLKVPLRVQLYKEKFPGVSLPPEPVITRWGTWIKAAIFYADHFDLIKELILEIQDNSQCVIDSQKLLNITAVAKDLVFIKTNFGFIPDIILSLENRYLSLRDSVNLVNTFSDKCKKVPGAIDFCGLVWMSERLAFSIYVITFKRFNYMCNK</sequence>
<dbReference type="InterPro" id="IPR012337">
    <property type="entry name" value="RNaseH-like_sf"/>
</dbReference>
<dbReference type="AlphaFoldDB" id="A0AAV8VNB0"/>
<dbReference type="InterPro" id="IPR007021">
    <property type="entry name" value="DUF659"/>
</dbReference>
<dbReference type="GO" id="GO:0006357">
    <property type="term" value="P:regulation of transcription by RNA polymerase II"/>
    <property type="evidence" value="ECO:0007669"/>
    <property type="project" value="InterPro"/>
</dbReference>
<evidence type="ECO:0000313" key="2">
    <source>
        <dbReference type="EMBL" id="KAJ8915555.1"/>
    </source>
</evidence>
<dbReference type="GO" id="GO:0005634">
    <property type="term" value="C:nucleus"/>
    <property type="evidence" value="ECO:0007669"/>
    <property type="project" value="InterPro"/>
</dbReference>
<dbReference type="SUPFAM" id="SSF53098">
    <property type="entry name" value="Ribonuclease H-like"/>
    <property type="match status" value="1"/>
</dbReference>
<dbReference type="Proteomes" id="UP001159042">
    <property type="component" value="Unassembled WGS sequence"/>
</dbReference>
<evidence type="ECO:0000259" key="1">
    <source>
        <dbReference type="Pfam" id="PF04937"/>
    </source>
</evidence>
<dbReference type="EMBL" id="JANEYG010000052">
    <property type="protein sequence ID" value="KAJ8915555.1"/>
    <property type="molecule type" value="Genomic_DNA"/>
</dbReference>
<gene>
    <name evidence="2" type="ORF">NQ315_012439</name>
</gene>